<comment type="subcellular location">
    <subcellularLocation>
        <location evidence="1">Cell membrane</location>
        <topology evidence="1">Multi-pass membrane protein</topology>
    </subcellularLocation>
</comment>
<dbReference type="PROSITE" id="PS50850">
    <property type="entry name" value="MFS"/>
    <property type="match status" value="1"/>
</dbReference>
<reference evidence="9 10" key="1">
    <citation type="journal article" date="2015" name="Genome Announc.">
        <title>Draft Genome Sequence of Clostridium tyrobutyricum Strain DIVETGP, Isolated from Cow's Milk for Grana Padano Production.</title>
        <authorList>
            <person name="Soggiu A."/>
            <person name="Piras C."/>
            <person name="Gaiarsa S."/>
            <person name="Sassera D."/>
            <person name="Roncada P."/>
            <person name="Bendixen E."/>
            <person name="Brasca M."/>
            <person name="Bonizzi L."/>
        </authorList>
    </citation>
    <scope>NUCLEOTIDE SEQUENCE [LARGE SCALE GENOMIC DNA]</scope>
    <source>
        <strain evidence="9 10">DIVETGP</strain>
    </source>
</reference>
<feature type="transmembrane region" description="Helical" evidence="7">
    <location>
        <begin position="293"/>
        <end position="312"/>
    </location>
</feature>
<sequence>MIEKKQKKIALIVAMCLFMEMLDGTIVTTATPAISNTFKVPLASTSVIITAYMITLAMFIPLSGWFADRFNNKTIFLSAIVIFTGASIGCALSKSFDFLVAMRIIQGLGGSMMVPVGRLIVLKKTHKKELLQMISYLVWPGLIAPAIAPLLGGLIVTYYSWHLIFAINIPLGAIAFLVSFRILENSNGDKNKSLDWMGFILIGIGAGGIIYAANILADSSRSWEKGLVLLLIFIMEFLLAMLYLYRTKDPLIDLRVLKIKTFRISQTGGSLFWFCVGAAPFLLTIMLQNLFGWSAAYSGSIVLFIFVGNIGIKPASTFLINKYGFKTIFIDSMLVVSITMVVSAFFSIHTPIVFMIIITILSGIGRSLTFTSYNSIAYSELDYKQTNAANTLESTTKNMAQALGIAIISVVLRIGQSIFSGKGLESLSYRLSFFVLAVFCIMALIEIFTLPKNAGNVVLKDR</sequence>
<dbReference type="Gene3D" id="1.20.1720.10">
    <property type="entry name" value="Multidrug resistance protein D"/>
    <property type="match status" value="1"/>
</dbReference>
<feature type="domain" description="Major facilitator superfamily (MFS) profile" evidence="8">
    <location>
        <begin position="9"/>
        <end position="455"/>
    </location>
</feature>
<keyword evidence="2" id="KW-0813">Transport</keyword>
<name>W6N3P2_CLOTY</name>
<accession>W6N3P2</accession>
<dbReference type="SUPFAM" id="SSF103473">
    <property type="entry name" value="MFS general substrate transporter"/>
    <property type="match status" value="1"/>
</dbReference>
<evidence type="ECO:0000256" key="1">
    <source>
        <dbReference type="ARBA" id="ARBA00004651"/>
    </source>
</evidence>
<dbReference type="PANTHER" id="PTHR42718:SF46">
    <property type="entry name" value="BLR6921 PROTEIN"/>
    <property type="match status" value="1"/>
</dbReference>
<dbReference type="InterPro" id="IPR020846">
    <property type="entry name" value="MFS_dom"/>
</dbReference>
<evidence type="ECO:0000256" key="5">
    <source>
        <dbReference type="ARBA" id="ARBA00022989"/>
    </source>
</evidence>
<comment type="caution">
    <text evidence="9">The sequence shown here is derived from an EMBL/GenBank/DDBJ whole genome shotgun (WGS) entry which is preliminary data.</text>
</comment>
<dbReference type="RefSeq" id="WP_017751860.1">
    <property type="nucleotide sequence ID" value="NZ_CBXI010000008.1"/>
</dbReference>
<evidence type="ECO:0000256" key="3">
    <source>
        <dbReference type="ARBA" id="ARBA00022475"/>
    </source>
</evidence>
<gene>
    <name evidence="9" type="ORF">CTDIVETGP_0635</name>
</gene>
<dbReference type="OrthoDB" id="9812221at2"/>
<dbReference type="Proteomes" id="UP000019482">
    <property type="component" value="Unassembled WGS sequence"/>
</dbReference>
<dbReference type="PANTHER" id="PTHR42718">
    <property type="entry name" value="MAJOR FACILITATOR SUPERFAMILY MULTIDRUG TRANSPORTER MFSC"/>
    <property type="match status" value="1"/>
</dbReference>
<feature type="transmembrane region" description="Helical" evidence="7">
    <location>
        <begin position="74"/>
        <end position="94"/>
    </location>
</feature>
<evidence type="ECO:0000256" key="4">
    <source>
        <dbReference type="ARBA" id="ARBA00022692"/>
    </source>
</evidence>
<dbReference type="InterPro" id="IPR011701">
    <property type="entry name" value="MFS"/>
</dbReference>
<dbReference type="GeneID" id="29419995"/>
<organism evidence="9 10">
    <name type="scientific">Clostridium tyrobutyricum DIVETGP</name>
    <dbReference type="NCBI Taxonomy" id="1408889"/>
    <lineage>
        <taxon>Bacteria</taxon>
        <taxon>Bacillati</taxon>
        <taxon>Bacillota</taxon>
        <taxon>Clostridia</taxon>
        <taxon>Eubacteriales</taxon>
        <taxon>Clostridiaceae</taxon>
        <taxon>Clostridium</taxon>
    </lineage>
</organism>
<keyword evidence="6 7" id="KW-0472">Membrane</keyword>
<feature type="transmembrane region" description="Helical" evidence="7">
    <location>
        <begin position="194"/>
        <end position="214"/>
    </location>
</feature>
<feature type="transmembrane region" description="Helical" evidence="7">
    <location>
        <begin position="161"/>
        <end position="182"/>
    </location>
</feature>
<keyword evidence="5 7" id="KW-1133">Transmembrane helix</keyword>
<feature type="transmembrane region" description="Helical" evidence="7">
    <location>
        <begin position="40"/>
        <end position="62"/>
    </location>
</feature>
<evidence type="ECO:0000313" key="10">
    <source>
        <dbReference type="Proteomes" id="UP000019482"/>
    </source>
</evidence>
<evidence type="ECO:0000259" key="8">
    <source>
        <dbReference type="PROSITE" id="PS50850"/>
    </source>
</evidence>
<feature type="transmembrane region" description="Helical" evidence="7">
    <location>
        <begin position="226"/>
        <end position="245"/>
    </location>
</feature>
<dbReference type="EMBL" id="CBXI010000008">
    <property type="protein sequence ID" value="CDL90565.1"/>
    <property type="molecule type" value="Genomic_DNA"/>
</dbReference>
<dbReference type="InterPro" id="IPR036259">
    <property type="entry name" value="MFS_trans_sf"/>
</dbReference>
<evidence type="ECO:0000256" key="6">
    <source>
        <dbReference type="ARBA" id="ARBA00023136"/>
    </source>
</evidence>
<dbReference type="GO" id="GO:0022857">
    <property type="term" value="F:transmembrane transporter activity"/>
    <property type="evidence" value="ECO:0007669"/>
    <property type="project" value="InterPro"/>
</dbReference>
<feature type="transmembrane region" description="Helical" evidence="7">
    <location>
        <begin position="333"/>
        <end position="364"/>
    </location>
</feature>
<keyword evidence="3" id="KW-1003">Cell membrane</keyword>
<evidence type="ECO:0000256" key="2">
    <source>
        <dbReference type="ARBA" id="ARBA00022448"/>
    </source>
</evidence>
<dbReference type="GO" id="GO:0005886">
    <property type="term" value="C:plasma membrane"/>
    <property type="evidence" value="ECO:0007669"/>
    <property type="project" value="UniProtKB-SubCell"/>
</dbReference>
<evidence type="ECO:0000313" key="9">
    <source>
        <dbReference type="EMBL" id="CDL90565.1"/>
    </source>
</evidence>
<feature type="transmembrane region" description="Helical" evidence="7">
    <location>
        <begin position="431"/>
        <end position="450"/>
    </location>
</feature>
<feature type="transmembrane region" description="Helical" evidence="7">
    <location>
        <begin position="399"/>
        <end position="419"/>
    </location>
</feature>
<proteinExistence type="predicted"/>
<feature type="transmembrane region" description="Helical" evidence="7">
    <location>
        <begin position="266"/>
        <end position="287"/>
    </location>
</feature>
<keyword evidence="10" id="KW-1185">Reference proteome</keyword>
<dbReference type="Gene3D" id="1.20.1250.20">
    <property type="entry name" value="MFS general substrate transporter like domains"/>
    <property type="match status" value="1"/>
</dbReference>
<keyword evidence="4 7" id="KW-0812">Transmembrane</keyword>
<feature type="transmembrane region" description="Helical" evidence="7">
    <location>
        <begin position="100"/>
        <end position="121"/>
    </location>
</feature>
<feature type="transmembrane region" description="Helical" evidence="7">
    <location>
        <begin position="133"/>
        <end position="155"/>
    </location>
</feature>
<evidence type="ECO:0000256" key="7">
    <source>
        <dbReference type="SAM" id="Phobius"/>
    </source>
</evidence>
<protein>
    <submittedName>
        <fullName evidence="9">Probable transporter</fullName>
    </submittedName>
</protein>
<dbReference type="Pfam" id="PF07690">
    <property type="entry name" value="MFS_1"/>
    <property type="match status" value="1"/>
</dbReference>
<dbReference type="AlphaFoldDB" id="W6N3P2"/>